<keyword evidence="1" id="KW-0812">Transmembrane</keyword>
<feature type="transmembrane region" description="Helical" evidence="1">
    <location>
        <begin position="148"/>
        <end position="169"/>
    </location>
</feature>
<keyword evidence="1" id="KW-0472">Membrane</keyword>
<reference evidence="3" key="1">
    <citation type="journal article" date="2019" name="Genome Announc.">
        <title>Draft Genome Sequence of Pseudoalteromonas piscicida Strain 36Y ROTHPW, an Hypersaline Seawater Isolate from the South Coast of Sonora, Mexico.</title>
        <authorList>
            <person name="Sanchez-Diaz R."/>
            <person name="Molina-Garza Z.J."/>
            <person name="Cruz-Suarez L.E."/>
            <person name="Selvin J."/>
            <person name="Kiran G.S."/>
            <person name="Ibarra-Gamez J.C."/>
            <person name="Gomez-Gil B."/>
            <person name="Galaviz-Silva L."/>
        </authorList>
    </citation>
    <scope>NUCLEOTIDE SEQUENCE [LARGE SCALE GENOMIC DNA]</scope>
    <source>
        <strain evidence="3">36Y_RITHPW</strain>
    </source>
</reference>
<evidence type="ECO:0000256" key="1">
    <source>
        <dbReference type="SAM" id="Phobius"/>
    </source>
</evidence>
<dbReference type="AlphaFoldDB" id="A0A2A5JLN9"/>
<feature type="transmembrane region" description="Helical" evidence="1">
    <location>
        <begin position="190"/>
        <end position="215"/>
    </location>
</feature>
<keyword evidence="3" id="KW-1185">Reference proteome</keyword>
<feature type="transmembrane region" description="Helical" evidence="1">
    <location>
        <begin position="259"/>
        <end position="283"/>
    </location>
</feature>
<proteinExistence type="predicted"/>
<dbReference type="OrthoDB" id="6314837at2"/>
<keyword evidence="1" id="KW-1133">Transmembrane helix</keyword>
<evidence type="ECO:0000313" key="2">
    <source>
        <dbReference type="EMBL" id="PCK30350.1"/>
    </source>
</evidence>
<feature type="transmembrane region" description="Helical" evidence="1">
    <location>
        <begin position="454"/>
        <end position="471"/>
    </location>
</feature>
<dbReference type="Pfam" id="PF12040">
    <property type="entry name" value="DUF3526"/>
    <property type="match status" value="1"/>
</dbReference>
<dbReference type="Proteomes" id="UP000228621">
    <property type="component" value="Unassembled WGS sequence"/>
</dbReference>
<comment type="caution">
    <text evidence="2">The sequence shown here is derived from an EMBL/GenBank/DDBJ whole genome shotgun (WGS) entry which is preliminary data.</text>
</comment>
<accession>A0A2A5JLN9</accession>
<gene>
    <name evidence="2" type="ORF">CEX98_18005</name>
</gene>
<sequence length="489" mass="54069">MKRLMLATEFKNLWREKLVLALLLTTSVLALVAFLNAHYFAKKQHDVVLAAQQMQQQAIQDAKAGLPERLASTADYKWWEDPYDLRGQAFYLMQNYATKTPLATSPIATGQADVLPYYFKMLIKEKQHIVHQYDYVHPLSLLLGQFDLSFVIVYLLPLLIIGICFNALASERQGGQLRLLMLQGGSASRLLTYQLLLRSALIVLPFLSISSLLLITVREQLGVIELLSYNLIALCYCGFWIALTAWVNSRAKSAANNAATLVTCWLALVIVVPALVNTSIALLDPTPSRIHYIDSLRAASDDAQKASEKTLAQYFQDHPELAKNGSGASDYATKKIATINSVERAMAAQDVRFLTAQQAQQHNAQKLQYLSPALIAQTLLVELAGNGLARHHAFMAEVEAHHQALQGFFASEIAKANQRGDFAPCEGCSAKPTLTDLADIPQFSNDFATPENNYTPLIWLLLLAAGLLLIAKRCVNKLDSANSKEVLVI</sequence>
<dbReference type="PANTHER" id="PTHR43471">
    <property type="entry name" value="ABC TRANSPORTER PERMEASE"/>
    <property type="match status" value="1"/>
</dbReference>
<dbReference type="RefSeq" id="WP_099643406.1">
    <property type="nucleotide sequence ID" value="NZ_NKHF01000087.1"/>
</dbReference>
<protein>
    <recommendedName>
        <fullName evidence="4">DUF3526 domain-containing protein</fullName>
    </recommendedName>
</protein>
<dbReference type="PANTHER" id="PTHR43471:SF1">
    <property type="entry name" value="ABC TRANSPORTER PERMEASE PROTEIN NOSY-RELATED"/>
    <property type="match status" value="1"/>
</dbReference>
<feature type="transmembrane region" description="Helical" evidence="1">
    <location>
        <begin position="227"/>
        <end position="247"/>
    </location>
</feature>
<dbReference type="EMBL" id="NKHF01000087">
    <property type="protein sequence ID" value="PCK30350.1"/>
    <property type="molecule type" value="Genomic_DNA"/>
</dbReference>
<organism evidence="2 3">
    <name type="scientific">Pseudoalteromonas piscicida</name>
    <dbReference type="NCBI Taxonomy" id="43662"/>
    <lineage>
        <taxon>Bacteria</taxon>
        <taxon>Pseudomonadati</taxon>
        <taxon>Pseudomonadota</taxon>
        <taxon>Gammaproteobacteria</taxon>
        <taxon>Alteromonadales</taxon>
        <taxon>Pseudoalteromonadaceae</taxon>
        <taxon>Pseudoalteromonas</taxon>
    </lineage>
</organism>
<evidence type="ECO:0008006" key="4">
    <source>
        <dbReference type="Google" id="ProtNLM"/>
    </source>
</evidence>
<name>A0A2A5JLN9_PSEO7</name>
<dbReference type="InterPro" id="IPR021913">
    <property type="entry name" value="DUF3526"/>
</dbReference>
<evidence type="ECO:0000313" key="3">
    <source>
        <dbReference type="Proteomes" id="UP000228621"/>
    </source>
</evidence>